<protein>
    <submittedName>
        <fullName evidence="14">ABC transporter ATP-binding protein</fullName>
    </submittedName>
    <submittedName>
        <fullName evidence="13">ATP-binding cassette domain-containing protein</fullName>
    </submittedName>
</protein>
<keyword evidence="4 10" id="KW-0812">Transmembrane</keyword>
<proteinExistence type="predicted"/>
<evidence type="ECO:0000256" key="10">
    <source>
        <dbReference type="SAM" id="Phobius"/>
    </source>
</evidence>
<keyword evidence="7 10" id="KW-1133">Transmembrane helix</keyword>
<dbReference type="FunFam" id="3.40.50.300:FF:000474">
    <property type="entry name" value="Putative ABC transporter ATP-binding subunit"/>
    <property type="match status" value="1"/>
</dbReference>
<feature type="transmembrane region" description="Helical" evidence="10">
    <location>
        <begin position="545"/>
        <end position="564"/>
    </location>
</feature>
<evidence type="ECO:0000259" key="11">
    <source>
        <dbReference type="PROSITE" id="PS50006"/>
    </source>
</evidence>
<keyword evidence="2" id="KW-0813">Transport</keyword>
<dbReference type="EMBL" id="CP062008">
    <property type="protein sequence ID" value="QPG69541.1"/>
    <property type="molecule type" value="Genomic_DNA"/>
</dbReference>
<evidence type="ECO:0000313" key="15">
    <source>
        <dbReference type="Proteomes" id="UP000309231"/>
    </source>
</evidence>
<dbReference type="InterPro" id="IPR017871">
    <property type="entry name" value="ABC_transporter-like_CS"/>
</dbReference>
<evidence type="ECO:0000256" key="9">
    <source>
        <dbReference type="SAM" id="MobiDB-lite"/>
    </source>
</evidence>
<evidence type="ECO:0000256" key="3">
    <source>
        <dbReference type="ARBA" id="ARBA00022553"/>
    </source>
</evidence>
<feature type="domain" description="FHA" evidence="11">
    <location>
        <begin position="164"/>
        <end position="213"/>
    </location>
</feature>
<dbReference type="Proteomes" id="UP000309231">
    <property type="component" value="Chromosome"/>
</dbReference>
<dbReference type="GO" id="GO:0016887">
    <property type="term" value="F:ATP hydrolysis activity"/>
    <property type="evidence" value="ECO:0007669"/>
    <property type="project" value="InterPro"/>
</dbReference>
<evidence type="ECO:0000256" key="2">
    <source>
        <dbReference type="ARBA" id="ARBA00022448"/>
    </source>
</evidence>
<keyword evidence="15" id="KW-1185">Reference proteome</keyword>
<feature type="region of interest" description="Disordered" evidence="9">
    <location>
        <begin position="503"/>
        <end position="523"/>
    </location>
</feature>
<keyword evidence="3" id="KW-0597">Phosphoprotein</keyword>
<dbReference type="GO" id="GO:0140359">
    <property type="term" value="F:ABC-type transporter activity"/>
    <property type="evidence" value="ECO:0007669"/>
    <property type="project" value="InterPro"/>
</dbReference>
<dbReference type="Pfam" id="PF00498">
    <property type="entry name" value="FHA"/>
    <property type="match status" value="2"/>
</dbReference>
<evidence type="ECO:0000256" key="7">
    <source>
        <dbReference type="ARBA" id="ARBA00022989"/>
    </source>
</evidence>
<evidence type="ECO:0000256" key="4">
    <source>
        <dbReference type="ARBA" id="ARBA00022692"/>
    </source>
</evidence>
<dbReference type="Gene3D" id="2.60.200.20">
    <property type="match status" value="2"/>
</dbReference>
<reference evidence="13 15" key="2">
    <citation type="journal article" date="2019" name="BMC Evol. Biol.">
        <title>Comparative genomics of Mycobacterium mucogenicum and Mycobacterium neoaurum clade members emphasizing tRNA and non-coding RNA.</title>
        <authorList>
            <person name="Behra P.R.K."/>
            <person name="Pettersson B.M.F."/>
            <person name="Das S."/>
            <person name="Dasgupta S."/>
            <person name="Kirsebom L.A."/>
        </authorList>
    </citation>
    <scope>NUCLEOTIDE SEQUENCE [LARGE SCALE GENOMIC DNA]</scope>
    <source>
        <strain evidence="13 15">DSM 44124</strain>
    </source>
</reference>
<feature type="transmembrane region" description="Helical" evidence="10">
    <location>
        <begin position="806"/>
        <end position="823"/>
    </location>
</feature>
<dbReference type="Gene3D" id="3.40.50.300">
    <property type="entry name" value="P-loop containing nucleotide triphosphate hydrolases"/>
    <property type="match status" value="1"/>
</dbReference>
<dbReference type="EMBL" id="POTL01000001">
    <property type="protein sequence ID" value="TLH51009.1"/>
    <property type="molecule type" value="Genomic_DNA"/>
</dbReference>
<dbReference type="SUPFAM" id="SSF52540">
    <property type="entry name" value="P-loop containing nucleoside triphosphate hydrolases"/>
    <property type="match status" value="1"/>
</dbReference>
<evidence type="ECO:0000256" key="6">
    <source>
        <dbReference type="ARBA" id="ARBA00022840"/>
    </source>
</evidence>
<dbReference type="SMART" id="SM00240">
    <property type="entry name" value="FHA"/>
    <property type="match status" value="2"/>
</dbReference>
<dbReference type="Pfam" id="PF01061">
    <property type="entry name" value="ABC2_membrane"/>
    <property type="match status" value="1"/>
</dbReference>
<evidence type="ECO:0000313" key="14">
    <source>
        <dbReference type="EMBL" id="TLH51009.1"/>
    </source>
</evidence>
<dbReference type="GO" id="GO:0016020">
    <property type="term" value="C:membrane"/>
    <property type="evidence" value="ECO:0007669"/>
    <property type="project" value="UniProtKB-SubCell"/>
</dbReference>
<dbReference type="PANTHER" id="PTHR48041:SF139">
    <property type="entry name" value="PROTEIN SCARLET"/>
    <property type="match status" value="1"/>
</dbReference>
<name>A0A8H2J830_MYCMU</name>
<organism evidence="14">
    <name type="scientific">Mycolicibacterium mucogenicum DSM 44124</name>
    <dbReference type="NCBI Taxonomy" id="1226753"/>
    <lineage>
        <taxon>Bacteria</taxon>
        <taxon>Bacillati</taxon>
        <taxon>Actinomycetota</taxon>
        <taxon>Actinomycetes</taxon>
        <taxon>Mycobacteriales</taxon>
        <taxon>Mycobacteriaceae</taxon>
        <taxon>Mycolicibacterium</taxon>
    </lineage>
</organism>
<reference evidence="13 15" key="3">
    <citation type="journal article" date="2019" name="Sci. Rep.">
        <title>Insight into the biology of Mycobacterium mucogenicum and Mycobacterium neoaurum clade members.</title>
        <authorList>
            <person name="Behra P.R.K."/>
            <person name="Pettersson B.M.F."/>
            <person name="Ramesh M."/>
            <person name="Dasgupta S."/>
            <person name="Kirsebom L.A."/>
        </authorList>
    </citation>
    <scope>NUCLEOTIDE SEQUENCE [LARGE SCALE GENOMIC DNA]</scope>
    <source>
        <strain evidence="13 15">DSM 44124</strain>
    </source>
</reference>
<feature type="region of interest" description="Disordered" evidence="9">
    <location>
        <begin position="116"/>
        <end position="170"/>
    </location>
</feature>
<dbReference type="InterPro" id="IPR013525">
    <property type="entry name" value="ABC2_TM"/>
</dbReference>
<feature type="transmembrane region" description="Helical" evidence="10">
    <location>
        <begin position="697"/>
        <end position="716"/>
    </location>
</feature>
<dbReference type="Pfam" id="PF14032">
    <property type="entry name" value="PknH_C"/>
    <property type="match status" value="1"/>
</dbReference>
<dbReference type="SMART" id="SM00382">
    <property type="entry name" value="AAA"/>
    <property type="match status" value="1"/>
</dbReference>
<evidence type="ECO:0000256" key="1">
    <source>
        <dbReference type="ARBA" id="ARBA00004141"/>
    </source>
</evidence>
<comment type="subcellular location">
    <subcellularLocation>
        <location evidence="1">Membrane</location>
        <topology evidence="1">Multi-pass membrane protein</topology>
    </subcellularLocation>
</comment>
<dbReference type="InterPro" id="IPR026954">
    <property type="entry name" value="PknH-like_Extracell"/>
</dbReference>
<evidence type="ECO:0000256" key="8">
    <source>
        <dbReference type="ARBA" id="ARBA00023136"/>
    </source>
</evidence>
<feature type="domain" description="FHA" evidence="11">
    <location>
        <begin position="24"/>
        <end position="80"/>
    </location>
</feature>
<feature type="compositionally biased region" description="Pro residues" evidence="9">
    <location>
        <begin position="121"/>
        <end position="151"/>
    </location>
</feature>
<evidence type="ECO:0000256" key="5">
    <source>
        <dbReference type="ARBA" id="ARBA00022741"/>
    </source>
</evidence>
<dbReference type="PROSITE" id="PS00211">
    <property type="entry name" value="ABC_TRANSPORTER_1"/>
    <property type="match status" value="1"/>
</dbReference>
<dbReference type="GO" id="GO:0005524">
    <property type="term" value="F:ATP binding"/>
    <property type="evidence" value="ECO:0007669"/>
    <property type="project" value="UniProtKB-KW"/>
</dbReference>
<evidence type="ECO:0000259" key="12">
    <source>
        <dbReference type="PROSITE" id="PS50893"/>
    </source>
</evidence>
<dbReference type="InterPro" id="IPR003439">
    <property type="entry name" value="ABC_transporter-like_ATP-bd"/>
</dbReference>
<dbReference type="InterPro" id="IPR027417">
    <property type="entry name" value="P-loop_NTPase"/>
</dbReference>
<dbReference type="Gene3D" id="3.40.1000.70">
    <property type="entry name" value="PknH-like extracellular domain"/>
    <property type="match status" value="1"/>
</dbReference>
<accession>A0A8H2J830</accession>
<dbReference type="InterPro" id="IPR008984">
    <property type="entry name" value="SMAD_FHA_dom_sf"/>
</dbReference>
<dbReference type="Pfam" id="PF00005">
    <property type="entry name" value="ABC_tran"/>
    <property type="match status" value="1"/>
</dbReference>
<keyword evidence="8 10" id="KW-0472">Membrane</keyword>
<feature type="transmembrane region" description="Helical" evidence="10">
    <location>
        <begin position="623"/>
        <end position="649"/>
    </location>
</feature>
<dbReference type="PROSITE" id="PS50006">
    <property type="entry name" value="FHA_DOMAIN"/>
    <property type="match status" value="2"/>
</dbReference>
<dbReference type="PANTHER" id="PTHR48041">
    <property type="entry name" value="ABC TRANSPORTER G FAMILY MEMBER 28"/>
    <property type="match status" value="1"/>
</dbReference>
<dbReference type="CDD" id="cd00060">
    <property type="entry name" value="FHA"/>
    <property type="match status" value="1"/>
</dbReference>
<dbReference type="PROSITE" id="PS50893">
    <property type="entry name" value="ABC_TRANSPORTER_2"/>
    <property type="match status" value="1"/>
</dbReference>
<sequence length="1028" mass="107074">MSSVPPLIVTLGGAMFTFPPGKEVTVGRGEASDVRIPDAGPGAKHVVSRLHLIIRVDPGVGQWVAIDKSRNGIFANRTRVPSAVISDDLVLAVGVPDGPQLHFRTATQVIPVAKYRQPPAQTAPPRPTQPIPQPPRPVPQPPPAPPRPPVPASQRSSGPPTGAVTIGRHSTATIRVDDSLASRIHAYLMPAPTGTQLYDNGSGNGTFVNGHRVEAVTLRPGDVITVGNTDLVFTGGTAVQSRQTVATGGIEVRQVGLAIEGHQLLTNVAFDARPGTLTAVIGPSGAGKSTLIRLLGGVTKPTSGQVTFDGHDVHAHYASLRSRIGMVPQDDVVHRQLTVSQALNYAAELRLPPDTSKDDRHAVVERVLAELELTAHRDKRVDKLSGGQRKRASVALELLTGPSLLILDEPTSGLDPALDRQVMQMLRRLADAGRTVLVVTHSLTYLNTCDQVLLLAPGGKTVYAGPPQAVGSAMGTQDWADIFAWVSANPDAAHAVFLQNNPAANRPAAPPEPAGPLGAPARTSTGRQMLTVARRQLQLIFADRIYTSFLLLLPFILGAMSLIVPGDTGFGVATVGHSPNEPNQLLIVANIAAVFMGTALTIRDLVGERTIFRREQAVGLSAAAYLSAKIVVYSVFTAIQTAIVVAIVVIGKGAPTQGALLLGSPTLDFYVSLTVAAIVSAILGLLLSSLARSSEQILPMLVVVIMLSIVFSGGMIPVTGRVGLDQASWFLPGRWGFAASASVVDLLKIAPLMSVDDQLWHHELRWWALDIGVLVLLGAVAGFVVYRRLRLPGGGAESGAPKAAMIVGAVVLAVGFVAGMTYLTRDSGNRPTQPTAPAAVPKAAPPGHRIDLANLLPDGKAVSVVMQSPPMATATIVTAETPRGGTATPPPCAGVADAGSATTVVPGFTGMSGMELHNPADPNAWVVAYAIGYPGPQAAERIPAAAMWAGCANTAITFAADGRPPRQLVVGAVTSDKGTVTAEFTEPGRSCQHVLTTKADVVVDVLACSPGGGTQAAELAKQIADKVS</sequence>
<feature type="transmembrane region" description="Helical" evidence="10">
    <location>
        <begin position="584"/>
        <end position="602"/>
    </location>
</feature>
<feature type="transmembrane region" description="Helical" evidence="10">
    <location>
        <begin position="767"/>
        <end position="786"/>
    </location>
</feature>
<dbReference type="InterPro" id="IPR038232">
    <property type="entry name" value="PknH-like_Extracell_sf"/>
</dbReference>
<dbReference type="KEGG" id="mmuc:C1S78_000370"/>
<keyword evidence="6 14" id="KW-0067">ATP-binding</keyword>
<dbReference type="AlphaFoldDB" id="A0A8H2J830"/>
<keyword evidence="5" id="KW-0547">Nucleotide-binding</keyword>
<dbReference type="InterPro" id="IPR003593">
    <property type="entry name" value="AAA+_ATPase"/>
</dbReference>
<dbReference type="InterPro" id="IPR050352">
    <property type="entry name" value="ABCG_transporters"/>
</dbReference>
<feature type="domain" description="ABC transporter" evidence="12">
    <location>
        <begin position="250"/>
        <end position="482"/>
    </location>
</feature>
<feature type="transmembrane region" description="Helical" evidence="10">
    <location>
        <begin position="669"/>
        <end position="690"/>
    </location>
</feature>
<dbReference type="InterPro" id="IPR000253">
    <property type="entry name" value="FHA_dom"/>
</dbReference>
<gene>
    <name evidence="13" type="ORF">C1S78_000370</name>
    <name evidence="14" type="ORF">C1S78_00370</name>
</gene>
<reference evidence="14" key="1">
    <citation type="submission" date="2018-01" db="EMBL/GenBank/DDBJ databases">
        <title>Comparative genomics of Mycobacterium mucogenicum and Mycobacterium neoaurum clade members emphasizing tRNA and non-coding RNA.</title>
        <authorList>
            <person name="Behra P.R.K."/>
            <person name="Pettersson B.M.F."/>
            <person name="Das S."/>
            <person name="Dasgupta S."/>
            <person name="Kirsebom L.A."/>
        </authorList>
    </citation>
    <scope>NUCLEOTIDE SEQUENCE</scope>
    <source>
        <strain evidence="14">DSM 44124</strain>
    </source>
</reference>
<dbReference type="SUPFAM" id="SSF49879">
    <property type="entry name" value="SMAD/FHA domain"/>
    <property type="match status" value="2"/>
</dbReference>
<evidence type="ECO:0000313" key="13">
    <source>
        <dbReference type="EMBL" id="QPG69541.1"/>
    </source>
</evidence>